<keyword evidence="1" id="KW-0732">Signal</keyword>
<proteinExistence type="predicted"/>
<sequence>MHRTHRTHPFLALVHFLISFAPFINSAPSDSPRDADLAQSGYVGGDHNIGPASLSRFRHLWNMTFKPDEKHYARLLVHTLASGKEVVFTASTENIVRTIDATTGETMYERQVAPPSAVAGACGETISKNLGIMGTPVIYPEYDVALLLRQILHRVSPPSPRRRHVHAHNARDYREPGGADRPLNGVYYFYAVYLDGLGDVYKYPLFIDDAPAANDHRKIFLGGLVLQRPSLLAIGDVVYAGFGAQCDAFNYTGTLVAININTRVVSRWATQGGSASPWASDWTKWHCGGGAGIWQSGTGLASDGQDVYFSIDASGPAATNTSRTPIPGKSHQDVLSDSTVRVSLNDSGIQLLDFFRPADSGRGIGGSGVALLDSTVFNTTAVSRIAVATSREARMYVQDRDELGGYRNGVDGSDAVLHTIQLRGEAYGGIASYPLEGGYIYPQRKTRAGAGGFPTVTSNHGEPGSGIVWVADARRGLLAYKAVPVDGRLVELALPEVDGAVWFGRPVFGDGKVYVFDGRHRLVALGAGGNIGAGA</sequence>
<dbReference type="AlphaFoldDB" id="A0A9P6KTH7"/>
<dbReference type="OrthoDB" id="5985073at2759"/>
<organism evidence="2 3">
    <name type="scientific">Paraphaeosphaeria minitans</name>
    <dbReference type="NCBI Taxonomy" id="565426"/>
    <lineage>
        <taxon>Eukaryota</taxon>
        <taxon>Fungi</taxon>
        <taxon>Dikarya</taxon>
        <taxon>Ascomycota</taxon>
        <taxon>Pezizomycotina</taxon>
        <taxon>Dothideomycetes</taxon>
        <taxon>Pleosporomycetidae</taxon>
        <taxon>Pleosporales</taxon>
        <taxon>Massarineae</taxon>
        <taxon>Didymosphaeriaceae</taxon>
        <taxon>Paraphaeosphaeria</taxon>
    </lineage>
</organism>
<dbReference type="EMBL" id="WJXW01000003">
    <property type="protein sequence ID" value="KAF9738863.1"/>
    <property type="molecule type" value="Genomic_DNA"/>
</dbReference>
<keyword evidence="3" id="KW-1185">Reference proteome</keyword>
<gene>
    <name evidence="2" type="ORF">PMIN01_04146</name>
</gene>
<protein>
    <submittedName>
        <fullName evidence="2">WSC domain-containing protein-like protein 3</fullName>
    </submittedName>
</protein>
<evidence type="ECO:0000313" key="2">
    <source>
        <dbReference type="EMBL" id="KAF9738863.1"/>
    </source>
</evidence>
<feature type="chain" id="PRO_5040142497" evidence="1">
    <location>
        <begin position="27"/>
        <end position="535"/>
    </location>
</feature>
<comment type="caution">
    <text evidence="2">The sequence shown here is derived from an EMBL/GenBank/DDBJ whole genome shotgun (WGS) entry which is preliminary data.</text>
</comment>
<reference evidence="2" key="1">
    <citation type="journal article" date="2020" name="Mol. Plant Microbe Interact.">
        <title>Genome Sequence of the Biocontrol Agent Coniothyrium minitans strain Conio (IMI 134523).</title>
        <authorList>
            <person name="Patel D."/>
            <person name="Shittu T.A."/>
            <person name="Baroncelli R."/>
            <person name="Muthumeenakshi S."/>
            <person name="Osborne T.H."/>
            <person name="Janganan T.K."/>
            <person name="Sreenivasaprasad S."/>
        </authorList>
    </citation>
    <scope>NUCLEOTIDE SEQUENCE</scope>
    <source>
        <strain evidence="2">Conio</strain>
    </source>
</reference>
<evidence type="ECO:0000256" key="1">
    <source>
        <dbReference type="SAM" id="SignalP"/>
    </source>
</evidence>
<name>A0A9P6KTH7_9PLEO</name>
<dbReference type="Proteomes" id="UP000756921">
    <property type="component" value="Unassembled WGS sequence"/>
</dbReference>
<evidence type="ECO:0000313" key="3">
    <source>
        <dbReference type="Proteomes" id="UP000756921"/>
    </source>
</evidence>
<feature type="signal peptide" evidence="1">
    <location>
        <begin position="1"/>
        <end position="26"/>
    </location>
</feature>
<accession>A0A9P6KTH7</accession>